<dbReference type="AlphaFoldDB" id="A0A161WZE2"/>
<sequence length="92" mass="10512">MSNKTMSINENKLVEDRLELNFKDAINYFKASVKGVISAIINDDTNNIIILKNNEKLEIKDLSIFKIEFIRDVENCILAKVKYCASEKNSIA</sequence>
<dbReference type="Proteomes" id="UP000076603">
    <property type="component" value="Unassembled WGS sequence"/>
</dbReference>
<organism evidence="1 2">
    <name type="scientific">Clostridium magnum DSM 2767</name>
    <dbReference type="NCBI Taxonomy" id="1121326"/>
    <lineage>
        <taxon>Bacteria</taxon>
        <taxon>Bacillati</taxon>
        <taxon>Bacillota</taxon>
        <taxon>Clostridia</taxon>
        <taxon>Eubacteriales</taxon>
        <taxon>Clostridiaceae</taxon>
        <taxon>Clostridium</taxon>
    </lineage>
</organism>
<name>A0A161WZE2_9CLOT</name>
<reference evidence="1 2" key="1">
    <citation type="submission" date="2016-04" db="EMBL/GenBank/DDBJ databases">
        <title>Genome sequence of Clostridium magnum DSM 2767.</title>
        <authorList>
            <person name="Poehlein A."/>
            <person name="Uhlig R."/>
            <person name="Fischer R."/>
            <person name="Bahl H."/>
            <person name="Daniel R."/>
        </authorList>
    </citation>
    <scope>NUCLEOTIDE SEQUENCE [LARGE SCALE GENOMIC DNA]</scope>
    <source>
        <strain evidence="1 2">DSM 2767</strain>
    </source>
</reference>
<dbReference type="PATRIC" id="fig|1121326.3.peg.2325"/>
<protein>
    <submittedName>
        <fullName evidence="1">Uncharacterized protein</fullName>
    </submittedName>
</protein>
<evidence type="ECO:0000313" key="1">
    <source>
        <dbReference type="EMBL" id="KZL92518.1"/>
    </source>
</evidence>
<dbReference type="RefSeq" id="WP_066622055.1">
    <property type="nucleotide sequence ID" value="NZ_FQXL01000020.1"/>
</dbReference>
<gene>
    <name evidence="1" type="ORF">CLMAG_23270</name>
</gene>
<proteinExistence type="predicted"/>
<keyword evidence="2" id="KW-1185">Reference proteome</keyword>
<evidence type="ECO:0000313" key="2">
    <source>
        <dbReference type="Proteomes" id="UP000076603"/>
    </source>
</evidence>
<comment type="caution">
    <text evidence="1">The sequence shown here is derived from an EMBL/GenBank/DDBJ whole genome shotgun (WGS) entry which is preliminary data.</text>
</comment>
<dbReference type="EMBL" id="LWAE01000002">
    <property type="protein sequence ID" value="KZL92518.1"/>
    <property type="molecule type" value="Genomic_DNA"/>
</dbReference>
<accession>A0A161WZE2</accession>